<protein>
    <submittedName>
        <fullName evidence="2">3 beta-hydroxysteroid dehydrogenase/Delta 5--&gt;4-isomerase</fullName>
    </submittedName>
</protein>
<dbReference type="PANTHER" id="PTHR43245:SF13">
    <property type="entry name" value="UDP-D-APIOSE_UDP-D-XYLOSE SYNTHASE 2"/>
    <property type="match status" value="1"/>
</dbReference>
<feature type="domain" description="NAD-dependent epimerase/dehydratase" evidence="1">
    <location>
        <begin position="7"/>
        <end position="221"/>
    </location>
</feature>
<keyword evidence="2" id="KW-0413">Isomerase</keyword>
<keyword evidence="3" id="KW-1185">Reference proteome</keyword>
<dbReference type="AlphaFoldDB" id="A0A1X6ZR82"/>
<sequence length="331" mass="36823">MSIQKKISVIGGSGFVGTNFCQALFDKQIPFEIIDIKASNRFGEKYKFGDVRDSESLRSSITGDVVVNLAAVHRDDVRDKNEYHLTNVQGAENVARVCTEKGIDKIVFTSSVAVYGFAKPGTDESGEINPFNEYGRTKFEAEEKLRAWHGEGENKLIIVRPTVIFGEGNRGNVFNLLNQVASGKFVMVGNGTNKKSMAYIHNIVAFLERCLATDQKYAVYNYVDTPDLDMNSLVRHVRNTLKGKDNIGLRLPYWLGLILGYVADGIAVVTKKSLPISSVRVKKFCASTAFASAKSDLDDFQPPYDLQTGIERTLTSEFISPDPNREIFYTE</sequence>
<accession>A0A1X6ZR82</accession>
<dbReference type="GO" id="GO:0016853">
    <property type="term" value="F:isomerase activity"/>
    <property type="evidence" value="ECO:0007669"/>
    <property type="project" value="UniProtKB-KW"/>
</dbReference>
<dbReference type="InterPro" id="IPR036291">
    <property type="entry name" value="NAD(P)-bd_dom_sf"/>
</dbReference>
<reference evidence="2 3" key="1">
    <citation type="submission" date="2017-03" db="EMBL/GenBank/DDBJ databases">
        <authorList>
            <person name="Afonso C.L."/>
            <person name="Miller P.J."/>
            <person name="Scott M.A."/>
            <person name="Spackman E."/>
            <person name="Goraichik I."/>
            <person name="Dimitrov K.M."/>
            <person name="Suarez D.L."/>
            <person name="Swayne D.E."/>
        </authorList>
    </citation>
    <scope>NUCLEOTIDE SEQUENCE [LARGE SCALE GENOMIC DNA]</scope>
    <source>
        <strain evidence="2 3">CECT 7450</strain>
    </source>
</reference>
<organism evidence="2 3">
    <name type="scientific">Roseovarius albus</name>
    <dbReference type="NCBI Taxonomy" id="1247867"/>
    <lineage>
        <taxon>Bacteria</taxon>
        <taxon>Pseudomonadati</taxon>
        <taxon>Pseudomonadota</taxon>
        <taxon>Alphaproteobacteria</taxon>
        <taxon>Rhodobacterales</taxon>
        <taxon>Roseobacteraceae</taxon>
        <taxon>Roseovarius</taxon>
    </lineage>
</organism>
<dbReference type="EMBL" id="FWFX01000010">
    <property type="protein sequence ID" value="SLN59030.1"/>
    <property type="molecule type" value="Genomic_DNA"/>
</dbReference>
<gene>
    <name evidence="2" type="ORF">ROA7450_03044</name>
</gene>
<evidence type="ECO:0000313" key="2">
    <source>
        <dbReference type="EMBL" id="SLN59030.1"/>
    </source>
</evidence>
<evidence type="ECO:0000313" key="3">
    <source>
        <dbReference type="Proteomes" id="UP000193061"/>
    </source>
</evidence>
<evidence type="ECO:0000259" key="1">
    <source>
        <dbReference type="Pfam" id="PF01370"/>
    </source>
</evidence>
<dbReference type="SUPFAM" id="SSF51735">
    <property type="entry name" value="NAD(P)-binding Rossmann-fold domains"/>
    <property type="match status" value="1"/>
</dbReference>
<dbReference type="InterPro" id="IPR050177">
    <property type="entry name" value="Lipid_A_modif_metabolic_enz"/>
</dbReference>
<dbReference type="OrthoDB" id="9801785at2"/>
<dbReference type="Gene3D" id="3.40.50.720">
    <property type="entry name" value="NAD(P)-binding Rossmann-like Domain"/>
    <property type="match status" value="1"/>
</dbReference>
<dbReference type="InterPro" id="IPR001509">
    <property type="entry name" value="Epimerase_deHydtase"/>
</dbReference>
<proteinExistence type="predicted"/>
<dbReference type="Pfam" id="PF01370">
    <property type="entry name" value="Epimerase"/>
    <property type="match status" value="1"/>
</dbReference>
<dbReference type="Proteomes" id="UP000193061">
    <property type="component" value="Unassembled WGS sequence"/>
</dbReference>
<name>A0A1X6ZR82_9RHOB</name>
<dbReference type="PANTHER" id="PTHR43245">
    <property type="entry name" value="BIFUNCTIONAL POLYMYXIN RESISTANCE PROTEIN ARNA"/>
    <property type="match status" value="1"/>
</dbReference>